<feature type="compositionally biased region" description="Basic and acidic residues" evidence="1">
    <location>
        <begin position="1"/>
        <end position="10"/>
    </location>
</feature>
<reference evidence="2 3" key="1">
    <citation type="journal article" date="2024" name="Science">
        <title>Giant polyketide synthase enzymes in the biosynthesis of giant marine polyether toxins.</title>
        <authorList>
            <person name="Fallon T.R."/>
            <person name="Shende V.V."/>
            <person name="Wierzbicki I.H."/>
            <person name="Pendleton A.L."/>
            <person name="Watervoot N.F."/>
            <person name="Auber R.P."/>
            <person name="Gonzalez D.J."/>
            <person name="Wisecaver J.H."/>
            <person name="Moore B.S."/>
        </authorList>
    </citation>
    <scope>NUCLEOTIDE SEQUENCE [LARGE SCALE GENOMIC DNA]</scope>
    <source>
        <strain evidence="2 3">12B1</strain>
    </source>
</reference>
<dbReference type="EMBL" id="JBGBPQ010000012">
    <property type="protein sequence ID" value="KAL1515212.1"/>
    <property type="molecule type" value="Genomic_DNA"/>
</dbReference>
<gene>
    <name evidence="2" type="ORF">AB1Y20_004273</name>
</gene>
<keyword evidence="3" id="KW-1185">Reference proteome</keyword>
<feature type="region of interest" description="Disordered" evidence="1">
    <location>
        <begin position="1"/>
        <end position="55"/>
    </location>
</feature>
<evidence type="ECO:0000256" key="1">
    <source>
        <dbReference type="SAM" id="MobiDB-lite"/>
    </source>
</evidence>
<proteinExistence type="predicted"/>
<sequence length="399" mass="44537">MGGAHSRELEAAQSHVKRLTSELRRMTSEQQSSQHRLSQVAKQAARAASLESELHEAKQALESKATLHGELTRSQEEAAARQQQLREMQAELRASKAELERVVGELKFSQLEKQRAASQDAKEEARHSAQLVSDANATLTQTLALSAHPVYGELLADYGHKRLYRGHPLTLWTGTVVWESQRAFRRERAKVIAAAKWRSSVRGWPGSITVVSLGEAEPGVLIDGQHRLGAAFALEQQGHLKEELQSIFVEVYPPMPDKEVKELFTEINKAEPVTLIDLPDVGAEPKDNEIITNVAQLLSTRYPNMFKPSHNCRPPHVNVDVLRNKIFQANIIRDKGIKSSEELLAWLEARNASQRAVAEALAAGKVEDVAPNMAVRESALTKARKEDFYLGLGWDWLHE</sequence>
<dbReference type="Proteomes" id="UP001515480">
    <property type="component" value="Unassembled WGS sequence"/>
</dbReference>
<evidence type="ECO:0000313" key="2">
    <source>
        <dbReference type="EMBL" id="KAL1515212.1"/>
    </source>
</evidence>
<dbReference type="AlphaFoldDB" id="A0AB34J6W7"/>
<evidence type="ECO:0008006" key="4">
    <source>
        <dbReference type="Google" id="ProtNLM"/>
    </source>
</evidence>
<protein>
    <recommendedName>
        <fullName evidence="4">ParB/Sulfiredoxin domain-containing protein</fullName>
    </recommendedName>
</protein>
<feature type="compositionally biased region" description="Polar residues" evidence="1">
    <location>
        <begin position="28"/>
        <end position="41"/>
    </location>
</feature>
<evidence type="ECO:0000313" key="3">
    <source>
        <dbReference type="Proteomes" id="UP001515480"/>
    </source>
</evidence>
<comment type="caution">
    <text evidence="2">The sequence shown here is derived from an EMBL/GenBank/DDBJ whole genome shotgun (WGS) entry which is preliminary data.</text>
</comment>
<accession>A0AB34J6W7</accession>
<name>A0AB34J6W7_PRYPA</name>
<organism evidence="2 3">
    <name type="scientific">Prymnesium parvum</name>
    <name type="common">Toxic golden alga</name>
    <dbReference type="NCBI Taxonomy" id="97485"/>
    <lineage>
        <taxon>Eukaryota</taxon>
        <taxon>Haptista</taxon>
        <taxon>Haptophyta</taxon>
        <taxon>Prymnesiophyceae</taxon>
        <taxon>Prymnesiales</taxon>
        <taxon>Prymnesiaceae</taxon>
        <taxon>Prymnesium</taxon>
    </lineage>
</organism>